<dbReference type="Proteomes" id="UP000266552">
    <property type="component" value="Chromosome"/>
</dbReference>
<name>A0A385TDU8_PAELA</name>
<proteinExistence type="predicted"/>
<gene>
    <name evidence="1" type="ORF">D5F53_00025</name>
</gene>
<keyword evidence="2" id="KW-1185">Reference proteome</keyword>
<dbReference type="RefSeq" id="WP_119846109.1">
    <property type="nucleotide sequence ID" value="NZ_CP032412.1"/>
</dbReference>
<accession>A0A385TDU8</accession>
<evidence type="ECO:0000313" key="2">
    <source>
        <dbReference type="Proteomes" id="UP000266552"/>
    </source>
</evidence>
<protein>
    <submittedName>
        <fullName evidence="1">Uncharacterized protein</fullName>
    </submittedName>
</protein>
<dbReference type="EMBL" id="CP032412">
    <property type="protein sequence ID" value="AYB41783.1"/>
    <property type="molecule type" value="Genomic_DNA"/>
</dbReference>
<reference evidence="1 2" key="1">
    <citation type="submission" date="2018-09" db="EMBL/GenBank/DDBJ databases">
        <title>Genome Sequence of Paenibacillus lautus Strain E7593-69, Azo Dye-Degrading Bacteria, Isolated from Commercial Tattoo Inks.</title>
        <authorList>
            <person name="Nho S.W."/>
            <person name="Kim S.-J."/>
            <person name="Kweon O."/>
            <person name="Cerniglia C.E."/>
        </authorList>
    </citation>
    <scope>NUCLEOTIDE SEQUENCE [LARGE SCALE GENOMIC DNA]</scope>
    <source>
        <strain evidence="1 2">E7593-69</strain>
    </source>
</reference>
<dbReference type="AlphaFoldDB" id="A0A385TDU8"/>
<sequence length="68" mass="7620">MKLDSIKVGKTYVLKNGLLRRLEKLEVREGRLDAGYVPIDRKGNEGDFRWSKAVTFAVSVLGEAKALI</sequence>
<evidence type="ECO:0000313" key="1">
    <source>
        <dbReference type="EMBL" id="AYB41783.1"/>
    </source>
</evidence>
<dbReference type="KEGG" id="plw:D5F53_00025"/>
<organism evidence="1 2">
    <name type="scientific">Paenibacillus lautus</name>
    <name type="common">Bacillus lautus</name>
    <dbReference type="NCBI Taxonomy" id="1401"/>
    <lineage>
        <taxon>Bacteria</taxon>
        <taxon>Bacillati</taxon>
        <taxon>Bacillota</taxon>
        <taxon>Bacilli</taxon>
        <taxon>Bacillales</taxon>
        <taxon>Paenibacillaceae</taxon>
        <taxon>Paenibacillus</taxon>
    </lineage>
</organism>